<evidence type="ECO:0000256" key="22">
    <source>
        <dbReference type="ARBA" id="ARBA00047440"/>
    </source>
</evidence>
<comment type="catalytic activity">
    <reaction evidence="27">
        <text>(2E)-hexenoyl-[ACP] + NADPH + H(+) = hexanoyl-[ACP] + NADP(+)</text>
        <dbReference type="Rhea" id="RHEA:41832"/>
        <dbReference type="Rhea" id="RHEA-COMP:9631"/>
        <dbReference type="Rhea" id="RHEA-COMP:9632"/>
        <dbReference type="ChEBI" id="CHEBI:15378"/>
        <dbReference type="ChEBI" id="CHEBI:57783"/>
        <dbReference type="ChEBI" id="CHEBI:58349"/>
        <dbReference type="ChEBI" id="CHEBI:78458"/>
        <dbReference type="ChEBI" id="CHEBI:78459"/>
    </reaction>
    <physiologicalReaction direction="left-to-right" evidence="27">
        <dbReference type="Rhea" id="RHEA:41833"/>
    </physiologicalReaction>
</comment>
<dbReference type="InterPro" id="IPR036736">
    <property type="entry name" value="ACP-like_sf"/>
</dbReference>
<evidence type="ECO:0000256" key="27">
    <source>
        <dbReference type="ARBA" id="ARBA00047897"/>
    </source>
</evidence>
<evidence type="ECO:0000256" key="47">
    <source>
        <dbReference type="ARBA" id="ARBA00049521"/>
    </source>
</evidence>
<dbReference type="InterPro" id="IPR016039">
    <property type="entry name" value="Thiolase-like"/>
</dbReference>
<dbReference type="SUPFAM" id="SSF51735">
    <property type="entry name" value="NAD(P)-binding Rossmann-fold domains"/>
    <property type="match status" value="1"/>
</dbReference>
<evidence type="ECO:0000256" key="23">
    <source>
        <dbReference type="ARBA" id="ARBA00047451"/>
    </source>
</evidence>
<evidence type="ECO:0000256" key="5">
    <source>
        <dbReference type="ARBA" id="ARBA00022799"/>
    </source>
</evidence>
<evidence type="ECO:0000256" key="37">
    <source>
        <dbReference type="ARBA" id="ARBA00048691"/>
    </source>
</evidence>
<dbReference type="SUPFAM" id="SSF53335">
    <property type="entry name" value="S-adenosyl-L-methionine-dependent methyltransferases"/>
    <property type="match status" value="1"/>
</dbReference>
<feature type="active site" description="Proton donor; for dehydratase activity" evidence="49">
    <location>
        <position position="1122"/>
    </location>
</feature>
<dbReference type="Gene3D" id="3.40.366.10">
    <property type="entry name" value="Malonyl-Coenzyme A Acyl Carrier Protein, domain 2"/>
    <property type="match status" value="1"/>
</dbReference>
<reference evidence="53 54" key="1">
    <citation type="submission" date="2014-06" db="EMBL/GenBank/DDBJ databases">
        <title>Evolutionary Origins and Diversification of the Mycorrhizal Mutualists.</title>
        <authorList>
            <consortium name="DOE Joint Genome Institute"/>
            <consortium name="Mycorrhizal Genomics Consortium"/>
            <person name="Kohler A."/>
            <person name="Kuo A."/>
            <person name="Nagy L.G."/>
            <person name="Floudas D."/>
            <person name="Copeland A."/>
            <person name="Barry K.W."/>
            <person name="Cichocki N."/>
            <person name="Veneault-Fourrey C."/>
            <person name="LaButti K."/>
            <person name="Lindquist E.A."/>
            <person name="Lipzen A."/>
            <person name="Lundell T."/>
            <person name="Morin E."/>
            <person name="Murat C."/>
            <person name="Riley R."/>
            <person name="Ohm R."/>
            <person name="Sun H."/>
            <person name="Tunlid A."/>
            <person name="Henrissat B."/>
            <person name="Grigoriev I.V."/>
            <person name="Hibbett D.S."/>
            <person name="Martin F."/>
        </authorList>
    </citation>
    <scope>NUCLEOTIDE SEQUENCE [LARGE SCALE GENOMIC DNA]</scope>
    <source>
        <strain evidence="53 54">SS14</strain>
    </source>
</reference>
<organism evidence="53 54">
    <name type="scientific">Sphaerobolus stellatus (strain SS14)</name>
    <dbReference type="NCBI Taxonomy" id="990650"/>
    <lineage>
        <taxon>Eukaryota</taxon>
        <taxon>Fungi</taxon>
        <taxon>Dikarya</taxon>
        <taxon>Basidiomycota</taxon>
        <taxon>Agaricomycotina</taxon>
        <taxon>Agaricomycetes</taxon>
        <taxon>Phallomycetidae</taxon>
        <taxon>Geastrales</taxon>
        <taxon>Sphaerobolaceae</taxon>
        <taxon>Sphaerobolus</taxon>
    </lineage>
</organism>
<evidence type="ECO:0000259" key="52">
    <source>
        <dbReference type="PROSITE" id="PS52019"/>
    </source>
</evidence>
<dbReference type="Gene3D" id="3.10.129.110">
    <property type="entry name" value="Polyketide synthase dehydratase"/>
    <property type="match status" value="1"/>
</dbReference>
<comment type="catalytic activity">
    <reaction evidence="10">
        <text>(3R)-hydroxydodecanoyl-[ACP] = (2E)-dodecenoyl-[ACP] + H2O</text>
        <dbReference type="Rhea" id="RHEA:41876"/>
        <dbReference type="Rhea" id="RHEA-COMP:9642"/>
        <dbReference type="Rhea" id="RHEA-COMP:9643"/>
        <dbReference type="ChEBI" id="CHEBI:15377"/>
        <dbReference type="ChEBI" id="CHEBI:78470"/>
        <dbReference type="ChEBI" id="CHEBI:78472"/>
    </reaction>
    <physiologicalReaction direction="left-to-right" evidence="10">
        <dbReference type="Rhea" id="RHEA:41877"/>
    </physiologicalReaction>
</comment>
<keyword evidence="54" id="KW-1185">Reference proteome</keyword>
<dbReference type="Pfam" id="PF00698">
    <property type="entry name" value="Acyl_transf_1"/>
    <property type="match status" value="1"/>
</dbReference>
<dbReference type="Gene3D" id="3.40.47.10">
    <property type="match status" value="1"/>
</dbReference>
<evidence type="ECO:0000256" key="6">
    <source>
        <dbReference type="ARBA" id="ARBA00022898"/>
    </source>
</evidence>
<dbReference type="SMART" id="SM00829">
    <property type="entry name" value="PKS_ER"/>
    <property type="match status" value="1"/>
</dbReference>
<comment type="catalytic activity">
    <reaction evidence="30">
        <text>hexadecanoyl-[ACP] + malonyl-[ACP] + H(+) = 3-oxooctadecanoyl-[ACP] + holo-[ACP] + CO2</text>
        <dbReference type="Rhea" id="RHEA:41916"/>
        <dbReference type="Rhea" id="RHEA-COMP:9623"/>
        <dbReference type="Rhea" id="RHEA-COMP:9652"/>
        <dbReference type="Rhea" id="RHEA-COMP:9653"/>
        <dbReference type="Rhea" id="RHEA-COMP:9685"/>
        <dbReference type="ChEBI" id="CHEBI:15378"/>
        <dbReference type="ChEBI" id="CHEBI:16526"/>
        <dbReference type="ChEBI" id="CHEBI:64479"/>
        <dbReference type="ChEBI" id="CHEBI:78449"/>
        <dbReference type="ChEBI" id="CHEBI:78483"/>
        <dbReference type="ChEBI" id="CHEBI:78487"/>
    </reaction>
    <physiologicalReaction direction="left-to-right" evidence="30">
        <dbReference type="Rhea" id="RHEA:41917"/>
    </physiologicalReaction>
</comment>
<dbReference type="InterPro" id="IPR057326">
    <property type="entry name" value="KR_dom"/>
</dbReference>
<evidence type="ECO:0000256" key="20">
    <source>
        <dbReference type="ARBA" id="ARBA00047394"/>
    </source>
</evidence>
<dbReference type="PANTHER" id="PTHR43775:SF37">
    <property type="entry name" value="SI:DKEY-61P9.11"/>
    <property type="match status" value="1"/>
</dbReference>
<evidence type="ECO:0000256" key="2">
    <source>
        <dbReference type="ARBA" id="ARBA00022450"/>
    </source>
</evidence>
<dbReference type="Pfam" id="PF00550">
    <property type="entry name" value="PP-binding"/>
    <property type="match status" value="1"/>
</dbReference>
<evidence type="ECO:0000256" key="9">
    <source>
        <dbReference type="ARBA" id="ARBA00023332"/>
    </source>
</evidence>
<comment type="catalytic activity">
    <reaction evidence="17">
        <text>(3R)-hydroxybutanoyl-[ACP] = (2E)-butenoyl-[ACP] + H2O</text>
        <dbReference type="Rhea" id="RHEA:41808"/>
        <dbReference type="Rhea" id="RHEA-COMP:9626"/>
        <dbReference type="Rhea" id="RHEA-COMP:9627"/>
        <dbReference type="ChEBI" id="CHEBI:15377"/>
        <dbReference type="ChEBI" id="CHEBI:78451"/>
        <dbReference type="ChEBI" id="CHEBI:78453"/>
    </reaction>
    <physiologicalReaction direction="left-to-right" evidence="17">
        <dbReference type="Rhea" id="RHEA:41809"/>
    </physiologicalReaction>
</comment>
<dbReference type="SUPFAM" id="SSF52151">
    <property type="entry name" value="FabD/lysophospholipase-like"/>
    <property type="match status" value="1"/>
</dbReference>
<comment type="catalytic activity">
    <reaction evidence="35">
        <text>3-oxohexanoyl-[ACP] + NADPH + H(+) = (3R)-hydroxyhexanoyl-[ACP] + NADP(+)</text>
        <dbReference type="Rhea" id="RHEA:41824"/>
        <dbReference type="Rhea" id="RHEA-COMP:9629"/>
        <dbReference type="Rhea" id="RHEA-COMP:9630"/>
        <dbReference type="ChEBI" id="CHEBI:15378"/>
        <dbReference type="ChEBI" id="CHEBI:57783"/>
        <dbReference type="ChEBI" id="CHEBI:58349"/>
        <dbReference type="ChEBI" id="CHEBI:78456"/>
        <dbReference type="ChEBI" id="CHEBI:78457"/>
    </reaction>
    <physiologicalReaction direction="left-to-right" evidence="35">
        <dbReference type="Rhea" id="RHEA:41825"/>
    </physiologicalReaction>
</comment>
<dbReference type="SMART" id="SM00822">
    <property type="entry name" value="PKS_KR"/>
    <property type="match status" value="1"/>
</dbReference>
<comment type="catalytic activity">
    <reaction evidence="12">
        <text>(3R)-hydroxydecanoyl-[ACP] = (2E)-decenoyl-[ACP] + H2O</text>
        <dbReference type="Rhea" id="RHEA:41860"/>
        <dbReference type="Rhea" id="RHEA-COMP:9638"/>
        <dbReference type="Rhea" id="RHEA-COMP:9639"/>
        <dbReference type="ChEBI" id="CHEBI:15377"/>
        <dbReference type="ChEBI" id="CHEBI:78466"/>
        <dbReference type="ChEBI" id="CHEBI:78467"/>
    </reaction>
    <physiologicalReaction direction="left-to-right" evidence="12">
        <dbReference type="Rhea" id="RHEA:41861"/>
    </physiologicalReaction>
</comment>
<evidence type="ECO:0000256" key="28">
    <source>
        <dbReference type="ARBA" id="ARBA00047953"/>
    </source>
</evidence>
<comment type="catalytic activity">
    <reaction evidence="39">
        <text>3-oxotetradecanoyl-[ACP] + NADPH + H(+) = (3R)-hydroxytetradecanoyl-[ACP] + NADP(+)</text>
        <dbReference type="Rhea" id="RHEA:41888"/>
        <dbReference type="Rhea" id="RHEA-COMP:9645"/>
        <dbReference type="Rhea" id="RHEA-COMP:9646"/>
        <dbReference type="ChEBI" id="CHEBI:15378"/>
        <dbReference type="ChEBI" id="CHEBI:57783"/>
        <dbReference type="ChEBI" id="CHEBI:58349"/>
        <dbReference type="ChEBI" id="CHEBI:78473"/>
        <dbReference type="ChEBI" id="CHEBI:78474"/>
    </reaction>
    <physiologicalReaction direction="left-to-right" evidence="39">
        <dbReference type="Rhea" id="RHEA:41889"/>
    </physiologicalReaction>
</comment>
<dbReference type="GO" id="GO:0004316">
    <property type="term" value="F:3-oxoacyl-[acyl-carrier-protein] reductase (NADPH) activity"/>
    <property type="evidence" value="ECO:0007669"/>
    <property type="project" value="UniProtKB-EC"/>
</dbReference>
<dbReference type="HOGENOM" id="CLU_000022_31_1_1"/>
<dbReference type="SUPFAM" id="SSF47336">
    <property type="entry name" value="ACP-like"/>
    <property type="match status" value="1"/>
</dbReference>
<dbReference type="Gene3D" id="3.40.50.1820">
    <property type="entry name" value="alpha/beta hydrolase"/>
    <property type="match status" value="1"/>
</dbReference>
<evidence type="ECO:0000256" key="45">
    <source>
        <dbReference type="ARBA" id="ARBA00049422"/>
    </source>
</evidence>
<feature type="domain" description="Carrier" evidence="50">
    <location>
        <begin position="2280"/>
        <end position="2358"/>
    </location>
</feature>
<evidence type="ECO:0000256" key="35">
    <source>
        <dbReference type="ARBA" id="ARBA00048571"/>
    </source>
</evidence>
<dbReference type="PANTHER" id="PTHR43775">
    <property type="entry name" value="FATTY ACID SYNTHASE"/>
    <property type="match status" value="1"/>
</dbReference>
<comment type="catalytic activity">
    <reaction evidence="37">
        <text>holo-[ACP] + acetyl-CoA = acetyl-[ACP] + CoA</text>
        <dbReference type="Rhea" id="RHEA:41788"/>
        <dbReference type="Rhea" id="RHEA-COMP:9621"/>
        <dbReference type="Rhea" id="RHEA-COMP:9685"/>
        <dbReference type="ChEBI" id="CHEBI:57287"/>
        <dbReference type="ChEBI" id="CHEBI:57288"/>
        <dbReference type="ChEBI" id="CHEBI:64479"/>
        <dbReference type="ChEBI" id="CHEBI:78446"/>
        <dbReference type="EC" id="2.3.1.38"/>
    </reaction>
    <physiologicalReaction direction="left-to-right" evidence="37">
        <dbReference type="Rhea" id="RHEA:41789"/>
    </physiologicalReaction>
</comment>
<evidence type="ECO:0000313" key="54">
    <source>
        <dbReference type="Proteomes" id="UP000054279"/>
    </source>
</evidence>
<dbReference type="InterPro" id="IPR020841">
    <property type="entry name" value="PKS_Beta-ketoAc_synthase_dom"/>
</dbReference>
<evidence type="ECO:0000256" key="8">
    <source>
        <dbReference type="ARBA" id="ARBA00023268"/>
    </source>
</evidence>
<comment type="catalytic activity">
    <reaction evidence="47">
        <text>(2E)-decenoyl-[ACP] + NADPH + H(+) = decanoyl-[ACP] + NADP(+)</text>
        <dbReference type="Rhea" id="RHEA:41864"/>
        <dbReference type="Rhea" id="RHEA-COMP:9639"/>
        <dbReference type="Rhea" id="RHEA-COMP:9640"/>
        <dbReference type="ChEBI" id="CHEBI:15378"/>
        <dbReference type="ChEBI" id="CHEBI:57783"/>
        <dbReference type="ChEBI" id="CHEBI:58349"/>
        <dbReference type="ChEBI" id="CHEBI:78467"/>
        <dbReference type="ChEBI" id="CHEBI:78468"/>
    </reaction>
    <physiologicalReaction direction="left-to-right" evidence="47">
        <dbReference type="Rhea" id="RHEA:41865"/>
    </physiologicalReaction>
</comment>
<comment type="catalytic activity">
    <reaction evidence="48">
        <text>octanoyl-[ACP] + malonyl-[ACP] + H(+) = 3-oxodecanoyl-[ACP] + holo-[ACP] + CO2</text>
        <dbReference type="Rhea" id="RHEA:41852"/>
        <dbReference type="Rhea" id="RHEA-COMP:9623"/>
        <dbReference type="Rhea" id="RHEA-COMP:9636"/>
        <dbReference type="Rhea" id="RHEA-COMP:9637"/>
        <dbReference type="Rhea" id="RHEA-COMP:9685"/>
        <dbReference type="ChEBI" id="CHEBI:15378"/>
        <dbReference type="ChEBI" id="CHEBI:16526"/>
        <dbReference type="ChEBI" id="CHEBI:64479"/>
        <dbReference type="ChEBI" id="CHEBI:78449"/>
        <dbReference type="ChEBI" id="CHEBI:78463"/>
        <dbReference type="ChEBI" id="CHEBI:78464"/>
    </reaction>
    <physiologicalReaction direction="left-to-right" evidence="48">
        <dbReference type="Rhea" id="RHEA:41853"/>
    </physiologicalReaction>
</comment>
<evidence type="ECO:0000256" key="13">
    <source>
        <dbReference type="ARBA" id="ARBA00023394"/>
    </source>
</evidence>
<dbReference type="SMART" id="SM00825">
    <property type="entry name" value="PKS_KS"/>
    <property type="match status" value="1"/>
</dbReference>
<keyword evidence="7" id="KW-0843">Virulence</keyword>
<dbReference type="InterPro" id="IPR001031">
    <property type="entry name" value="Thioesterase"/>
</dbReference>
<evidence type="ECO:0000256" key="32">
    <source>
        <dbReference type="ARBA" id="ARBA00048289"/>
    </source>
</evidence>
<evidence type="ECO:0000256" key="12">
    <source>
        <dbReference type="ARBA" id="ARBA00023388"/>
    </source>
</evidence>
<dbReference type="SUPFAM" id="SSF53901">
    <property type="entry name" value="Thiolase-like"/>
    <property type="match status" value="1"/>
</dbReference>
<dbReference type="PROSITE" id="PS50075">
    <property type="entry name" value="CARRIER"/>
    <property type="match status" value="1"/>
</dbReference>
<evidence type="ECO:0000256" key="40">
    <source>
        <dbReference type="ARBA" id="ARBA00049019"/>
    </source>
</evidence>
<comment type="catalytic activity">
    <reaction evidence="13">
        <text>a (3R)-hydroxyacyl-[ACP] = a (2E)-enoyl-[ACP] + H2O</text>
        <dbReference type="Rhea" id="RHEA:13097"/>
        <dbReference type="Rhea" id="RHEA-COMP:9925"/>
        <dbReference type="Rhea" id="RHEA-COMP:9945"/>
        <dbReference type="ChEBI" id="CHEBI:15377"/>
        <dbReference type="ChEBI" id="CHEBI:78784"/>
        <dbReference type="ChEBI" id="CHEBI:78827"/>
        <dbReference type="EC" id="4.2.1.59"/>
    </reaction>
    <physiologicalReaction direction="left-to-right" evidence="13">
        <dbReference type="Rhea" id="RHEA:13098"/>
    </physiologicalReaction>
</comment>
<dbReference type="InterPro" id="IPR036291">
    <property type="entry name" value="NAD(P)-bd_dom_sf"/>
</dbReference>
<evidence type="ECO:0000256" key="4">
    <source>
        <dbReference type="ARBA" id="ARBA00022679"/>
    </source>
</evidence>
<dbReference type="OrthoDB" id="329835at2759"/>
<dbReference type="PROSITE" id="PS00606">
    <property type="entry name" value="KS3_1"/>
    <property type="match status" value="1"/>
</dbReference>
<evidence type="ECO:0000256" key="34">
    <source>
        <dbReference type="ARBA" id="ARBA00048506"/>
    </source>
</evidence>
<dbReference type="InterPro" id="IPR013968">
    <property type="entry name" value="PKS_KR"/>
</dbReference>
<evidence type="ECO:0000256" key="14">
    <source>
        <dbReference type="ARBA" id="ARBA00023398"/>
    </source>
</evidence>
<dbReference type="InterPro" id="IPR049551">
    <property type="entry name" value="PKS_DH_C"/>
</dbReference>
<comment type="catalytic activity">
    <reaction evidence="44">
        <text>3-oxohexadecanoyl-[ACP] + NADPH + H(+) = (3R)-hydroxyhexadecanoyl-[ACP] + NADP(+)</text>
        <dbReference type="Rhea" id="RHEA:41904"/>
        <dbReference type="Rhea" id="RHEA-COMP:9649"/>
        <dbReference type="Rhea" id="RHEA-COMP:9650"/>
        <dbReference type="ChEBI" id="CHEBI:15378"/>
        <dbReference type="ChEBI" id="CHEBI:57783"/>
        <dbReference type="ChEBI" id="CHEBI:58349"/>
        <dbReference type="ChEBI" id="CHEBI:78478"/>
        <dbReference type="ChEBI" id="CHEBI:78480"/>
    </reaction>
    <physiologicalReaction direction="left-to-right" evidence="44">
        <dbReference type="Rhea" id="RHEA:41905"/>
    </physiologicalReaction>
</comment>
<dbReference type="InterPro" id="IPR009081">
    <property type="entry name" value="PP-bd_ACP"/>
</dbReference>
<evidence type="ECO:0000259" key="51">
    <source>
        <dbReference type="PROSITE" id="PS52004"/>
    </source>
</evidence>
<comment type="catalytic activity">
    <reaction evidence="25">
        <text>dodecanoyl-[ACP] + malonyl-[ACP] + H(+) = 3-oxotetradecanoyl-[ACP] + holo-[ACP] + CO2</text>
        <dbReference type="Rhea" id="RHEA:41884"/>
        <dbReference type="Rhea" id="RHEA-COMP:9623"/>
        <dbReference type="Rhea" id="RHEA-COMP:9644"/>
        <dbReference type="Rhea" id="RHEA-COMP:9645"/>
        <dbReference type="Rhea" id="RHEA-COMP:9685"/>
        <dbReference type="ChEBI" id="CHEBI:15378"/>
        <dbReference type="ChEBI" id="CHEBI:16526"/>
        <dbReference type="ChEBI" id="CHEBI:64479"/>
        <dbReference type="ChEBI" id="CHEBI:65264"/>
        <dbReference type="ChEBI" id="CHEBI:78449"/>
        <dbReference type="ChEBI" id="CHEBI:78473"/>
    </reaction>
    <physiologicalReaction direction="left-to-right" evidence="25">
        <dbReference type="Rhea" id="RHEA:41885"/>
    </physiologicalReaction>
</comment>
<dbReference type="PROSITE" id="PS52019">
    <property type="entry name" value="PKS_MFAS_DH"/>
    <property type="match status" value="1"/>
</dbReference>
<feature type="domain" description="PKS/mFAS DH" evidence="52">
    <location>
        <begin position="920"/>
        <end position="1217"/>
    </location>
</feature>
<evidence type="ECO:0000256" key="16">
    <source>
        <dbReference type="ARBA" id="ARBA00023401"/>
    </source>
</evidence>
<dbReference type="GO" id="GO:0019171">
    <property type="term" value="F:(3R)-hydroxyacyl-[acyl-carrier-protein] dehydratase activity"/>
    <property type="evidence" value="ECO:0007669"/>
    <property type="project" value="UniProtKB-EC"/>
</dbReference>
<dbReference type="Pfam" id="PF16197">
    <property type="entry name" value="KAsynt_C_assoc"/>
    <property type="match status" value="1"/>
</dbReference>
<evidence type="ECO:0000259" key="50">
    <source>
        <dbReference type="PROSITE" id="PS50075"/>
    </source>
</evidence>
<keyword evidence="4" id="KW-0808">Transferase</keyword>
<evidence type="ECO:0000256" key="3">
    <source>
        <dbReference type="ARBA" id="ARBA00022553"/>
    </source>
</evidence>
<dbReference type="Gene3D" id="3.90.180.10">
    <property type="entry name" value="Medium-chain alcohol dehydrogenases, catalytic domain"/>
    <property type="match status" value="1"/>
</dbReference>
<feature type="region of interest" description="N-terminal hotdog fold" evidence="49">
    <location>
        <begin position="920"/>
        <end position="1045"/>
    </location>
</feature>
<feature type="domain" description="Ketosynthase family 3 (KS3)" evidence="51">
    <location>
        <begin position="13"/>
        <end position="435"/>
    </location>
</feature>
<dbReference type="InterPro" id="IPR018201">
    <property type="entry name" value="Ketoacyl_synth_AS"/>
</dbReference>
<sequence>MTKPAPSYSNPDPHAVAIVGLSLCAPGGESGGLDTHEFHEFLKHRGSGIITVPSYRWNAEAYHGTAPGKACTVKGGFIPNFEYADVQEFGITAVEAGQALTTHFIVLHQAFNALQRSGVDYRGTNTGVFVGCPGGILPFDIDVTQAGAYYMTGTSLSITANRINYVLDLLGPSTVVDTACSSTLTAMHIAIQAIRNGDCHQAVVAGVNLIASPPDTIAFSHLGVLSPDGVSKSFDNDANGYARADSAGAVVIKRHDLAVRDNDVIHATLVGTSLTSCGSLMGSLTTPNPEAQAQAIRQAYKNAGLEPHHADFVELHGTGTVVGDSIEANCAGEVFSEGRQGREIVIGSVKSNVGHGEISAYMTSLTKIVLMLSNRELLPNGYFKTPSEKIHFERYNLRVPIATEEFVAHDPQRGLVASISSFGFGGSCGHTVLREHEKRPDRCIAGFDATKGPYLFTMGALTPKSCNTLLREYKAKYNDADLPVLCEHLGRRARQMVYRTYAVASTFESATFTDPVLVEKRANPIVLCFSGQGPQHWLQGRNLMATYSAFRESILACDEVYKAYVGESFLHKSGLFLQDSFKPSPLKTSLVWPAEDISVSIAFFQIAMFDLLTAFGVRPKALVGHSLGETAVLYASGAASREMAVKVAIARGRALGIVANTGGSMVAISGCDADAVRDYVDAALTLARKEDNKTSQLHLAAFNSPLDIGVSGSEELLDALADYINRWVDGATARKLRVSTAVHSPFVNPCEESYRKELATIFSEHPGDHLPSIPVMSTVTGEFVSEPYTADYLWKNIRQPVLFSTAIPKIVEHYGELTTFVEVSPHPVLSQYIKVMGARDSIGTGYRPPSSKHLKAGTSAKTEVHAILDTVGRLLLFGVNSIDFSLLNAYPSKSLQDIDYPFNKKLWPYANVTAPLAAYHRWLLPPTRALNSTRLRVGPDNPESWMSHHIIDRSNLIPASAYVEMGLEFPGVTEVWDCRFEGMCILDEFVPPTTLEVSKEGIEWFVKSSTALRNMRGDLEWVRQNAPPFDTAHSRGKLGYGVPKSSPDAITHVNVDEVAKRCHKWNTKEELYAQLEYYAQFGSEFMRINKSCMNETETLAWIRGHVDGLNETDYNIHPALLDAVFQLSLCWALLYRGLNDGSQNRNVYVPHSLKRAFRNDGKLEPLVLPEEFCAYAVLTEWAPTEWTVNEYILDVEGSVLFTIEGIRFTWVSQEDSLPTTRFTNYWQPFALPPAEKHGVMTLEGHTRESDAVELLTTLDELAVSYTRATLASLPEDFAPERPASQGYFSWCKSLIGIIGSDIPLSPSVNAVSTQFKDVLNLTQRVGESQTDLLTSSQTISSLLSQDDVINHAYKSPPFADSVLDNFATHFVHLINAGIASGKRVIRVLEIGSSSSQGRLTTLLGQALVDATLGTGHYVDYVCSDTEMTSSQKATALSPWLTMTPVVFDPTVPIEEQLLEPATFDIVVALDALHRYSDIRGTLANLRGMLVPGGYLAAIQWNGSSSAIGAKWLNFVFGSEGLLSLSDWKAALASAGYNPHLILSQTGGCISHIALISQTPYSKSMTNGISNGISNGHHSNDKLTIIRHFSAGSEPDLVAFLSALNPRELYSLWLHTDTTPNNATLLGLSRSLCHEFASWKISTVLFHPSWDASQQRRFIHDHLIPLKLVSAELTVDESGSISVPRIVEAPAYPTTAPRGSKTVQFDDTQVWHHYPPAPLDEDVEVTVSFASISPIFPDCSEFSGVVTAVGKHLVEQTLIGKRVVGIVSGHSGNIIVCPRSKVSVIPGDLSLSVAATLVGRLAFLSSVILKALPSNGRRAILHAGACSAAAFATYSYLKATGFEILVTSTKLPDSDFFHPTSIHASNDYRAWVAAARKCAPKGIDLVVSFDTDLSVGAETTQLLAAGGTFVQLGVDLPTRLRRGQRYVSVDWKLLAEDEYLLQGLETVPPAIRDALLAGLEVDVFNLRQLSVAYEKAVANSANNIVLLGLENIDPELPIIRAGVIPETTTFNPRATYVLIGGVGGLGVSLASFMVERGARHIVLTSRSGSKTFEADDFIRERKIVEWLGGLPGVTVDVVSVDCLDAARTKELFATLDRPVAGVFFLPVRLNDQLFVNLKTAEDWKMVYDVKIKGLQILLDVVDPASLDFLVLTSTTSILSGNAGQANYTAAQYQLALLADGLPNTVCVAVPPILDTGVLARNMGPVSARNAAFEKFKAFGVGTRQVVQQCMDAILTLGTTPRNALYIPVLDYKMVLEAGLAPLNNAALVRHLIVKDENDSIAAGTSYEGTIRAACAKILSLSVDEIEETIPLSGYGLDSLTAARLKGILKVEFDLDVTQLQLLSSYMTVEKLLSMQAEQAAVAQQAQDSVNEQDVSSADGATIENTTNETIVQLNGVKEGLPVFFVHGAGGGVLVLRKVSQKIQVPVYGIQDTPDAPLTGTLQRLSAFYLEKIRQKQSRGPYRIGGFSFGTAVALVIGQMLHAAGETVEMLIMLEGAPTLFHLPAMREHMRQTIAEGTISAEIMSIVEDIVTSGSLDNAEGIDLQFQEYFATEHKGNKWIARFCEAFVAHLLMGVRESVEMDRREREADLDGFVWPVKRTVLMRARNGTKTNPRAQAASDAWDLDKWTDKDKVEVYEFPGTHFGFLNPTSGVGEALNNILA</sequence>
<evidence type="ECO:0000256" key="31">
    <source>
        <dbReference type="ARBA" id="ARBA00048281"/>
    </source>
</evidence>
<dbReference type="GO" id="GO:0006633">
    <property type="term" value="P:fatty acid biosynthetic process"/>
    <property type="evidence" value="ECO:0007669"/>
    <property type="project" value="InterPro"/>
</dbReference>
<dbReference type="InterPro" id="IPR042104">
    <property type="entry name" value="PKS_dehydratase_sf"/>
</dbReference>
<comment type="catalytic activity">
    <reaction evidence="24">
        <text>(2E)-butenoyl-[ACP] + NADPH + H(+) = butanoyl-[ACP] + NADP(+)</text>
        <dbReference type="Rhea" id="RHEA:41812"/>
        <dbReference type="Rhea" id="RHEA-COMP:9627"/>
        <dbReference type="Rhea" id="RHEA-COMP:9628"/>
        <dbReference type="ChEBI" id="CHEBI:15378"/>
        <dbReference type="ChEBI" id="CHEBI:57783"/>
        <dbReference type="ChEBI" id="CHEBI:58349"/>
        <dbReference type="ChEBI" id="CHEBI:78453"/>
        <dbReference type="ChEBI" id="CHEBI:78454"/>
    </reaction>
    <physiologicalReaction direction="left-to-right" evidence="24">
        <dbReference type="Rhea" id="RHEA:41813"/>
    </physiologicalReaction>
</comment>
<evidence type="ECO:0000256" key="38">
    <source>
        <dbReference type="ARBA" id="ARBA00048704"/>
    </source>
</evidence>
<dbReference type="GO" id="GO:0016297">
    <property type="term" value="F:fatty acyl-[ACP] hydrolase activity"/>
    <property type="evidence" value="ECO:0007669"/>
    <property type="project" value="UniProtKB-EC"/>
</dbReference>
<dbReference type="Proteomes" id="UP000054279">
    <property type="component" value="Unassembled WGS sequence"/>
</dbReference>
<comment type="catalytic activity">
    <reaction evidence="36">
        <text>a 2,3-saturated acyl-[ACP] + NADP(+) = a (2E)-enoyl-[ACP] + NADPH + H(+)</text>
        <dbReference type="Rhea" id="RHEA:22564"/>
        <dbReference type="Rhea" id="RHEA-COMP:9925"/>
        <dbReference type="Rhea" id="RHEA-COMP:9926"/>
        <dbReference type="ChEBI" id="CHEBI:15378"/>
        <dbReference type="ChEBI" id="CHEBI:57783"/>
        <dbReference type="ChEBI" id="CHEBI:58349"/>
        <dbReference type="ChEBI" id="CHEBI:78784"/>
        <dbReference type="ChEBI" id="CHEBI:78785"/>
        <dbReference type="EC" id="1.3.1.39"/>
    </reaction>
    <physiologicalReaction direction="right-to-left" evidence="36">
        <dbReference type="Rhea" id="RHEA:22566"/>
    </physiologicalReaction>
</comment>
<comment type="catalytic activity">
    <reaction evidence="16">
        <text>(3R)-hydroxyhexadecanoyl-[ACP] = (2E)-hexadecenoyl-[ACP] + H2O</text>
        <dbReference type="Rhea" id="RHEA:41908"/>
        <dbReference type="Rhea" id="RHEA-COMP:9650"/>
        <dbReference type="Rhea" id="RHEA-COMP:9651"/>
        <dbReference type="ChEBI" id="CHEBI:15377"/>
        <dbReference type="ChEBI" id="CHEBI:78480"/>
        <dbReference type="ChEBI" id="CHEBI:78481"/>
    </reaction>
    <physiologicalReaction direction="left-to-right" evidence="16">
        <dbReference type="Rhea" id="RHEA:41909"/>
    </physiologicalReaction>
</comment>
<keyword evidence="5" id="KW-0702">S-nitrosylation</keyword>
<comment type="catalytic activity">
    <reaction evidence="14">
        <text>(3R)-hydroxytetradecanoyl-[ACP] = (2E)-tetradecenoyl-[ACP] + H2O</text>
        <dbReference type="Rhea" id="RHEA:41892"/>
        <dbReference type="Rhea" id="RHEA-COMP:9646"/>
        <dbReference type="Rhea" id="RHEA-COMP:9647"/>
        <dbReference type="ChEBI" id="CHEBI:15377"/>
        <dbReference type="ChEBI" id="CHEBI:78474"/>
        <dbReference type="ChEBI" id="CHEBI:78475"/>
    </reaction>
    <physiologicalReaction direction="left-to-right" evidence="14">
        <dbReference type="Rhea" id="RHEA:41893"/>
    </physiologicalReaction>
</comment>
<name>A0A0C9VKJ5_SPHS4</name>
<evidence type="ECO:0000256" key="36">
    <source>
        <dbReference type="ARBA" id="ARBA00048650"/>
    </source>
</evidence>
<evidence type="ECO:0000256" key="15">
    <source>
        <dbReference type="ARBA" id="ARBA00023399"/>
    </source>
</evidence>
<keyword evidence="6" id="KW-0663">Pyridoxal phosphate</keyword>
<comment type="catalytic activity">
    <reaction evidence="21">
        <text>a (3R)-hydroxyacyl-[ACP] + NADP(+) = a 3-oxoacyl-[ACP] + NADPH + H(+)</text>
        <dbReference type="Rhea" id="RHEA:17397"/>
        <dbReference type="Rhea" id="RHEA-COMP:9916"/>
        <dbReference type="Rhea" id="RHEA-COMP:9945"/>
        <dbReference type="ChEBI" id="CHEBI:15378"/>
        <dbReference type="ChEBI" id="CHEBI:57783"/>
        <dbReference type="ChEBI" id="CHEBI:58349"/>
        <dbReference type="ChEBI" id="CHEBI:78776"/>
        <dbReference type="ChEBI" id="CHEBI:78827"/>
        <dbReference type="EC" id="1.1.1.100"/>
    </reaction>
    <physiologicalReaction direction="right-to-left" evidence="21">
        <dbReference type="Rhea" id="RHEA:17399"/>
    </physiologicalReaction>
</comment>
<comment type="catalytic activity">
    <reaction evidence="29">
        <text>acetyl-[ACP] + malonyl-[ACP] + H(+) = 3-oxobutanoyl-[ACP] + holo-[ACP] + CO2</text>
        <dbReference type="Rhea" id="RHEA:41800"/>
        <dbReference type="Rhea" id="RHEA-COMP:9621"/>
        <dbReference type="Rhea" id="RHEA-COMP:9623"/>
        <dbReference type="Rhea" id="RHEA-COMP:9625"/>
        <dbReference type="Rhea" id="RHEA-COMP:9685"/>
        <dbReference type="ChEBI" id="CHEBI:15378"/>
        <dbReference type="ChEBI" id="CHEBI:16526"/>
        <dbReference type="ChEBI" id="CHEBI:64479"/>
        <dbReference type="ChEBI" id="CHEBI:78446"/>
        <dbReference type="ChEBI" id="CHEBI:78449"/>
        <dbReference type="ChEBI" id="CHEBI:78450"/>
    </reaction>
    <physiologicalReaction direction="left-to-right" evidence="29">
        <dbReference type="Rhea" id="RHEA:41801"/>
    </physiologicalReaction>
</comment>
<dbReference type="PROSITE" id="PS52004">
    <property type="entry name" value="KS3_2"/>
    <property type="match status" value="1"/>
</dbReference>
<dbReference type="GO" id="GO:0004313">
    <property type="term" value="F:[acyl-carrier-protein] S-acetyltransferase activity"/>
    <property type="evidence" value="ECO:0007669"/>
    <property type="project" value="UniProtKB-EC"/>
</dbReference>
<dbReference type="InterPro" id="IPR050091">
    <property type="entry name" value="PKS_NRPS_Biosynth_Enz"/>
</dbReference>
<comment type="catalytic activity">
    <reaction evidence="38">
        <text>hexadecanoyl-[ACP] + H2O = hexadecanoate + holo-[ACP] + H(+)</text>
        <dbReference type="Rhea" id="RHEA:41932"/>
        <dbReference type="Rhea" id="RHEA-COMP:9652"/>
        <dbReference type="Rhea" id="RHEA-COMP:9685"/>
        <dbReference type="ChEBI" id="CHEBI:7896"/>
        <dbReference type="ChEBI" id="CHEBI:15377"/>
        <dbReference type="ChEBI" id="CHEBI:15378"/>
        <dbReference type="ChEBI" id="CHEBI:64479"/>
        <dbReference type="ChEBI" id="CHEBI:78483"/>
        <dbReference type="EC" id="3.1.2.14"/>
    </reaction>
    <physiologicalReaction direction="left-to-right" evidence="38">
        <dbReference type="Rhea" id="RHEA:41933"/>
    </physiologicalReaction>
</comment>
<evidence type="ECO:0000256" key="25">
    <source>
        <dbReference type="ARBA" id="ARBA00047578"/>
    </source>
</evidence>
<comment type="catalytic activity">
    <reaction evidence="28">
        <text>3-oxobutanoyl-[ACP] + NADPH + H(+) = (3R)-hydroxybutanoyl-[ACP] + NADP(+)</text>
        <dbReference type="Rhea" id="RHEA:41804"/>
        <dbReference type="Rhea" id="RHEA-COMP:9625"/>
        <dbReference type="Rhea" id="RHEA-COMP:9626"/>
        <dbReference type="ChEBI" id="CHEBI:15378"/>
        <dbReference type="ChEBI" id="CHEBI:57783"/>
        <dbReference type="ChEBI" id="CHEBI:58349"/>
        <dbReference type="ChEBI" id="CHEBI:78450"/>
        <dbReference type="ChEBI" id="CHEBI:78451"/>
    </reaction>
    <physiologicalReaction direction="left-to-right" evidence="28">
        <dbReference type="Rhea" id="RHEA:41805"/>
    </physiologicalReaction>
</comment>
<comment type="catalytic activity">
    <reaction evidence="11">
        <text>(3R)-hydroxyhexanoyl-[ACP] = (2E)-hexenoyl-[ACP] + H2O</text>
        <dbReference type="Rhea" id="RHEA:41828"/>
        <dbReference type="Rhea" id="RHEA-COMP:9630"/>
        <dbReference type="Rhea" id="RHEA-COMP:9631"/>
        <dbReference type="ChEBI" id="CHEBI:15377"/>
        <dbReference type="ChEBI" id="CHEBI:78457"/>
        <dbReference type="ChEBI" id="CHEBI:78458"/>
    </reaction>
    <physiologicalReaction direction="left-to-right" evidence="11">
        <dbReference type="Rhea" id="RHEA:41829"/>
    </physiologicalReaction>
</comment>
<comment type="catalytic activity">
    <reaction evidence="33">
        <text>(2E)-octenoyl-[ACP] + NADPH + H(+) = octanoyl-[ACP] + NADP(+)</text>
        <dbReference type="Rhea" id="RHEA:41848"/>
        <dbReference type="Rhea" id="RHEA-COMP:9635"/>
        <dbReference type="Rhea" id="RHEA-COMP:9636"/>
        <dbReference type="ChEBI" id="CHEBI:15378"/>
        <dbReference type="ChEBI" id="CHEBI:57783"/>
        <dbReference type="ChEBI" id="CHEBI:58349"/>
        <dbReference type="ChEBI" id="CHEBI:78462"/>
        <dbReference type="ChEBI" id="CHEBI:78463"/>
    </reaction>
    <physiologicalReaction direction="left-to-right" evidence="33">
        <dbReference type="Rhea" id="RHEA:41849"/>
    </physiologicalReaction>
</comment>
<comment type="catalytic activity">
    <reaction evidence="43">
        <text>3-oxododecanoyl-[ACP] + NADPH + H(+) = (3R)-hydroxydodecanoyl-[ACP] + NADP(+)</text>
        <dbReference type="Rhea" id="RHEA:41872"/>
        <dbReference type="Rhea" id="RHEA-COMP:9641"/>
        <dbReference type="Rhea" id="RHEA-COMP:9642"/>
        <dbReference type="ChEBI" id="CHEBI:15378"/>
        <dbReference type="ChEBI" id="CHEBI:57783"/>
        <dbReference type="ChEBI" id="CHEBI:58349"/>
        <dbReference type="ChEBI" id="CHEBI:78469"/>
        <dbReference type="ChEBI" id="CHEBI:78470"/>
    </reaction>
    <physiologicalReaction direction="left-to-right" evidence="43">
        <dbReference type="Rhea" id="RHEA:41873"/>
    </physiologicalReaction>
</comment>
<evidence type="ECO:0000256" key="17">
    <source>
        <dbReference type="ARBA" id="ARBA00023402"/>
    </source>
</evidence>
<evidence type="ECO:0000256" key="39">
    <source>
        <dbReference type="ARBA" id="ARBA00048935"/>
    </source>
</evidence>
<comment type="catalytic activity">
    <reaction evidence="23">
        <text>tetradecanoyl-[ACP] + malonyl-[ACP] + H(+) = 3-oxohexadecanoyl-[ACP] + holo-[ACP] + CO2</text>
        <dbReference type="Rhea" id="RHEA:41900"/>
        <dbReference type="Rhea" id="RHEA-COMP:9623"/>
        <dbReference type="Rhea" id="RHEA-COMP:9648"/>
        <dbReference type="Rhea" id="RHEA-COMP:9649"/>
        <dbReference type="Rhea" id="RHEA-COMP:9685"/>
        <dbReference type="ChEBI" id="CHEBI:15378"/>
        <dbReference type="ChEBI" id="CHEBI:16526"/>
        <dbReference type="ChEBI" id="CHEBI:64479"/>
        <dbReference type="ChEBI" id="CHEBI:78449"/>
        <dbReference type="ChEBI" id="CHEBI:78477"/>
        <dbReference type="ChEBI" id="CHEBI:78478"/>
    </reaction>
    <physiologicalReaction direction="left-to-right" evidence="23">
        <dbReference type="Rhea" id="RHEA:41901"/>
    </physiologicalReaction>
</comment>
<comment type="catalytic activity">
    <reaction evidence="9">
        <text>(3R)-hydroxyoctanoyl-[ACP] = (2E)-octenoyl-[ACP] + H2O</text>
        <dbReference type="Rhea" id="RHEA:41844"/>
        <dbReference type="Rhea" id="RHEA-COMP:9634"/>
        <dbReference type="Rhea" id="RHEA-COMP:9635"/>
        <dbReference type="ChEBI" id="CHEBI:15377"/>
        <dbReference type="ChEBI" id="CHEBI:78461"/>
        <dbReference type="ChEBI" id="CHEBI:78462"/>
    </reaction>
    <physiologicalReaction direction="left-to-right" evidence="9">
        <dbReference type="Rhea" id="RHEA:41845"/>
    </physiologicalReaction>
</comment>
<evidence type="ECO:0000256" key="26">
    <source>
        <dbReference type="ARBA" id="ARBA00047810"/>
    </source>
</evidence>
<accession>A0A0C9VKJ5</accession>
<dbReference type="Pfam" id="PF00109">
    <property type="entry name" value="ketoacyl-synt"/>
    <property type="match status" value="1"/>
</dbReference>
<comment type="catalytic activity">
    <reaction evidence="46">
        <text>butanoyl-[ACP] + malonyl-[ACP] + H(+) = 3-oxohexanoyl-[ACP] + holo-[ACP] + CO2</text>
        <dbReference type="Rhea" id="RHEA:41820"/>
        <dbReference type="Rhea" id="RHEA-COMP:9623"/>
        <dbReference type="Rhea" id="RHEA-COMP:9628"/>
        <dbReference type="Rhea" id="RHEA-COMP:9629"/>
        <dbReference type="Rhea" id="RHEA-COMP:9685"/>
        <dbReference type="ChEBI" id="CHEBI:15378"/>
        <dbReference type="ChEBI" id="CHEBI:16526"/>
        <dbReference type="ChEBI" id="CHEBI:64479"/>
        <dbReference type="ChEBI" id="CHEBI:78449"/>
        <dbReference type="ChEBI" id="CHEBI:78454"/>
        <dbReference type="ChEBI" id="CHEBI:78456"/>
    </reaction>
    <physiologicalReaction direction="left-to-right" evidence="46">
        <dbReference type="Rhea" id="RHEA:41821"/>
    </physiologicalReaction>
</comment>
<dbReference type="InterPro" id="IPR011032">
    <property type="entry name" value="GroES-like_sf"/>
</dbReference>
<dbReference type="Pfam" id="PF08659">
    <property type="entry name" value="KR"/>
    <property type="match status" value="1"/>
</dbReference>
<evidence type="ECO:0000256" key="10">
    <source>
        <dbReference type="ARBA" id="ARBA00023351"/>
    </source>
</evidence>
<dbReference type="InterPro" id="IPR014030">
    <property type="entry name" value="Ketoacyl_synth_N"/>
</dbReference>
<dbReference type="EMBL" id="KN837164">
    <property type="protein sequence ID" value="KIJ37976.1"/>
    <property type="molecule type" value="Genomic_DNA"/>
</dbReference>
<dbReference type="SUPFAM" id="SSF50129">
    <property type="entry name" value="GroES-like"/>
    <property type="match status" value="1"/>
</dbReference>
<protein>
    <submittedName>
        <fullName evidence="53">Uncharacterized protein</fullName>
    </submittedName>
</protein>
<evidence type="ECO:0000256" key="11">
    <source>
        <dbReference type="ARBA" id="ARBA00023373"/>
    </source>
</evidence>
<keyword evidence="3" id="KW-0597">Phosphoprotein</keyword>
<dbReference type="CDD" id="cd00833">
    <property type="entry name" value="PKS"/>
    <property type="match status" value="1"/>
</dbReference>
<comment type="catalytic activity">
    <reaction evidence="26">
        <text>(2E)-hexadecenoyl-[ACP] + NADPH + H(+) = hexadecanoyl-[ACP] + NADP(+)</text>
        <dbReference type="Rhea" id="RHEA:41912"/>
        <dbReference type="Rhea" id="RHEA-COMP:9651"/>
        <dbReference type="Rhea" id="RHEA-COMP:9652"/>
        <dbReference type="ChEBI" id="CHEBI:15378"/>
        <dbReference type="ChEBI" id="CHEBI:57783"/>
        <dbReference type="ChEBI" id="CHEBI:58349"/>
        <dbReference type="ChEBI" id="CHEBI:78481"/>
        <dbReference type="ChEBI" id="CHEBI:78483"/>
    </reaction>
    <physiologicalReaction direction="left-to-right" evidence="26">
        <dbReference type="Rhea" id="RHEA:41913"/>
    </physiologicalReaction>
</comment>
<dbReference type="InterPro" id="IPR001227">
    <property type="entry name" value="Ac_transferase_dom_sf"/>
</dbReference>
<dbReference type="InterPro" id="IPR016035">
    <property type="entry name" value="Acyl_Trfase/lysoPLipase"/>
</dbReference>
<evidence type="ECO:0000256" key="33">
    <source>
        <dbReference type="ARBA" id="ARBA00048420"/>
    </source>
</evidence>
<evidence type="ECO:0000256" key="30">
    <source>
        <dbReference type="ARBA" id="ARBA00048051"/>
    </source>
</evidence>
<dbReference type="Gene3D" id="3.40.50.150">
    <property type="entry name" value="Vaccinia Virus protein VP39"/>
    <property type="match status" value="1"/>
</dbReference>
<evidence type="ECO:0000256" key="42">
    <source>
        <dbReference type="ARBA" id="ARBA00049171"/>
    </source>
</evidence>
<evidence type="ECO:0000313" key="53">
    <source>
        <dbReference type="EMBL" id="KIJ37976.1"/>
    </source>
</evidence>
<dbReference type="GO" id="GO:0004312">
    <property type="term" value="F:fatty acid synthase activity"/>
    <property type="evidence" value="ECO:0007669"/>
    <property type="project" value="TreeGrafter"/>
</dbReference>
<comment type="function">
    <text evidence="18">Fatty acid synthetase is a multifunctional enzyme that catalyzes the de novo biosynthesis of long-chain saturated fatty acids starting from acetyl-CoA and malonyl-CoA in the presence of NADPH. This multifunctional protein contains 7 catalytic activities and a site for the binding of the prosthetic group 4'-phosphopantetheine of the acyl carrier protein ([ACP]) domain.</text>
</comment>
<dbReference type="InterPro" id="IPR029063">
    <property type="entry name" value="SAM-dependent_MTases_sf"/>
</dbReference>
<evidence type="ECO:0000256" key="46">
    <source>
        <dbReference type="ARBA" id="ARBA00049449"/>
    </source>
</evidence>
<dbReference type="InterPro" id="IPR029058">
    <property type="entry name" value="AB_hydrolase_fold"/>
</dbReference>
<evidence type="ECO:0000256" key="1">
    <source>
        <dbReference type="ARBA" id="ARBA00005189"/>
    </source>
</evidence>
<comment type="catalytic activity">
    <reaction evidence="20">
        <text>hexanoyl-[ACP] + malonyl-[ACP] + H(+) = 3-oxooctanoyl-[ACP] + holo-[ACP] + CO2</text>
        <dbReference type="Rhea" id="RHEA:41836"/>
        <dbReference type="Rhea" id="RHEA-COMP:9623"/>
        <dbReference type="Rhea" id="RHEA-COMP:9632"/>
        <dbReference type="Rhea" id="RHEA-COMP:9633"/>
        <dbReference type="Rhea" id="RHEA-COMP:9685"/>
        <dbReference type="ChEBI" id="CHEBI:15378"/>
        <dbReference type="ChEBI" id="CHEBI:16526"/>
        <dbReference type="ChEBI" id="CHEBI:64479"/>
        <dbReference type="ChEBI" id="CHEBI:78449"/>
        <dbReference type="ChEBI" id="CHEBI:78459"/>
        <dbReference type="ChEBI" id="CHEBI:78460"/>
    </reaction>
    <physiologicalReaction direction="left-to-right" evidence="20">
        <dbReference type="Rhea" id="RHEA:41837"/>
    </physiologicalReaction>
</comment>
<dbReference type="SUPFAM" id="SSF53474">
    <property type="entry name" value="alpha/beta-Hydrolases"/>
    <property type="match status" value="1"/>
</dbReference>
<dbReference type="GO" id="GO:0004315">
    <property type="term" value="F:3-oxoacyl-[acyl-carrier-protein] synthase activity"/>
    <property type="evidence" value="ECO:0007669"/>
    <property type="project" value="UniProtKB-EC"/>
</dbReference>
<keyword evidence="8" id="KW-0511">Multifunctional enzyme</keyword>
<comment type="catalytic activity">
    <reaction evidence="19">
        <text>3-oxooctadecanoyl-[ACP] + NADPH + H(+) = (3R)-hydroxyoctadecanoyl-[ACP] + NADP(+)</text>
        <dbReference type="Rhea" id="RHEA:41920"/>
        <dbReference type="Rhea" id="RHEA-COMP:9653"/>
        <dbReference type="Rhea" id="RHEA-COMP:9654"/>
        <dbReference type="ChEBI" id="CHEBI:15378"/>
        <dbReference type="ChEBI" id="CHEBI:57783"/>
        <dbReference type="ChEBI" id="CHEBI:58349"/>
        <dbReference type="ChEBI" id="CHEBI:78487"/>
        <dbReference type="ChEBI" id="CHEBI:78488"/>
    </reaction>
    <physiologicalReaction direction="left-to-right" evidence="19">
        <dbReference type="Rhea" id="RHEA:41921"/>
    </physiologicalReaction>
</comment>
<comment type="catalytic activity">
    <reaction evidence="34">
        <text>a fatty acyl-[ACP] + malonyl-[ACP] + H(+) = a 3-oxoacyl-[ACP] + holo-[ACP] + CO2</text>
        <dbReference type="Rhea" id="RHEA:22836"/>
        <dbReference type="Rhea" id="RHEA-COMP:9623"/>
        <dbReference type="Rhea" id="RHEA-COMP:9685"/>
        <dbReference type="Rhea" id="RHEA-COMP:9916"/>
        <dbReference type="Rhea" id="RHEA-COMP:14125"/>
        <dbReference type="ChEBI" id="CHEBI:15378"/>
        <dbReference type="ChEBI" id="CHEBI:16526"/>
        <dbReference type="ChEBI" id="CHEBI:64479"/>
        <dbReference type="ChEBI" id="CHEBI:78449"/>
        <dbReference type="ChEBI" id="CHEBI:78776"/>
        <dbReference type="ChEBI" id="CHEBI:138651"/>
        <dbReference type="EC" id="2.3.1.41"/>
    </reaction>
    <physiologicalReaction direction="left-to-right" evidence="34">
        <dbReference type="Rhea" id="RHEA:22837"/>
    </physiologicalReaction>
</comment>
<evidence type="ECO:0000256" key="48">
    <source>
        <dbReference type="ARBA" id="ARBA00049533"/>
    </source>
</evidence>
<comment type="catalytic activity">
    <reaction evidence="42">
        <text>(2E)-tetradecenoyl-[ACP] + NADPH + H(+) = tetradecanoyl-[ACP] + NADP(+)</text>
        <dbReference type="Rhea" id="RHEA:41896"/>
        <dbReference type="Rhea" id="RHEA-COMP:9647"/>
        <dbReference type="Rhea" id="RHEA-COMP:9648"/>
        <dbReference type="ChEBI" id="CHEBI:15378"/>
        <dbReference type="ChEBI" id="CHEBI:57783"/>
        <dbReference type="ChEBI" id="CHEBI:58349"/>
        <dbReference type="ChEBI" id="CHEBI:78475"/>
        <dbReference type="ChEBI" id="CHEBI:78477"/>
    </reaction>
    <physiologicalReaction direction="left-to-right" evidence="42">
        <dbReference type="Rhea" id="RHEA:41897"/>
    </physiologicalReaction>
</comment>
<comment type="catalytic activity">
    <reaction evidence="45">
        <text>3-oxooctanoyl-[ACP] + NADPH + H(+) = (3R)-hydroxyoctanoyl-[ACP] + NADP(+)</text>
        <dbReference type="Rhea" id="RHEA:41840"/>
        <dbReference type="Rhea" id="RHEA-COMP:9633"/>
        <dbReference type="Rhea" id="RHEA-COMP:9634"/>
        <dbReference type="ChEBI" id="CHEBI:15378"/>
        <dbReference type="ChEBI" id="CHEBI:57783"/>
        <dbReference type="ChEBI" id="CHEBI:58349"/>
        <dbReference type="ChEBI" id="CHEBI:78460"/>
        <dbReference type="ChEBI" id="CHEBI:78461"/>
    </reaction>
    <physiologicalReaction direction="left-to-right" evidence="45">
        <dbReference type="Rhea" id="RHEA:41841"/>
    </physiologicalReaction>
</comment>
<evidence type="ECO:0000256" key="19">
    <source>
        <dbReference type="ARBA" id="ARBA00047300"/>
    </source>
</evidence>
<dbReference type="SMART" id="SM00827">
    <property type="entry name" value="PKS_AT"/>
    <property type="match status" value="1"/>
</dbReference>
<dbReference type="Gene3D" id="3.40.50.720">
    <property type="entry name" value="NAD(P)-binding Rossmann-like Domain"/>
    <property type="match status" value="1"/>
</dbReference>
<dbReference type="InterPro" id="IPR014031">
    <property type="entry name" value="Ketoacyl_synth_C"/>
</dbReference>
<feature type="active site" description="Proton acceptor; for dehydratase activity" evidence="49">
    <location>
        <position position="949"/>
    </location>
</feature>
<comment type="catalytic activity">
    <reaction evidence="32">
        <text>tetradecanoyl-[ACP] + H2O = tetradecanoate + holo-[ACP] + H(+)</text>
        <dbReference type="Rhea" id="RHEA:30123"/>
        <dbReference type="Rhea" id="RHEA-COMP:9648"/>
        <dbReference type="Rhea" id="RHEA-COMP:9685"/>
        <dbReference type="ChEBI" id="CHEBI:15377"/>
        <dbReference type="ChEBI" id="CHEBI:15378"/>
        <dbReference type="ChEBI" id="CHEBI:30807"/>
        <dbReference type="ChEBI" id="CHEBI:64479"/>
        <dbReference type="ChEBI" id="CHEBI:78477"/>
        <dbReference type="EC" id="3.1.2.14"/>
    </reaction>
    <physiologicalReaction direction="left-to-right" evidence="32">
        <dbReference type="Rhea" id="RHEA:30124"/>
    </physiologicalReaction>
</comment>
<feature type="region of interest" description="C-terminal hotdog fold" evidence="49">
    <location>
        <begin position="1063"/>
        <end position="1217"/>
    </location>
</feature>
<evidence type="ECO:0000256" key="7">
    <source>
        <dbReference type="ARBA" id="ARBA00023026"/>
    </source>
</evidence>
<dbReference type="InterPro" id="IPR020843">
    <property type="entry name" value="ER"/>
</dbReference>
<dbReference type="Gene3D" id="1.10.1200.10">
    <property type="entry name" value="ACP-like"/>
    <property type="match status" value="1"/>
</dbReference>
<comment type="catalytic activity">
    <reaction evidence="41">
        <text>decanoyl-[ACP] + malonyl-[ACP] + H(+) = 3-oxododecanoyl-[ACP] + holo-[ACP] + CO2</text>
        <dbReference type="Rhea" id="RHEA:41868"/>
        <dbReference type="Rhea" id="RHEA-COMP:9623"/>
        <dbReference type="Rhea" id="RHEA-COMP:9640"/>
        <dbReference type="Rhea" id="RHEA-COMP:9641"/>
        <dbReference type="Rhea" id="RHEA-COMP:9685"/>
        <dbReference type="ChEBI" id="CHEBI:15378"/>
        <dbReference type="ChEBI" id="CHEBI:16526"/>
        <dbReference type="ChEBI" id="CHEBI:64479"/>
        <dbReference type="ChEBI" id="CHEBI:78449"/>
        <dbReference type="ChEBI" id="CHEBI:78468"/>
        <dbReference type="ChEBI" id="CHEBI:78469"/>
    </reaction>
    <physiologicalReaction direction="left-to-right" evidence="41">
        <dbReference type="Rhea" id="RHEA:41869"/>
    </physiologicalReaction>
</comment>
<evidence type="ECO:0000256" key="29">
    <source>
        <dbReference type="ARBA" id="ARBA00047961"/>
    </source>
</evidence>
<comment type="pathway">
    <text evidence="1">Lipid metabolism.</text>
</comment>
<evidence type="ECO:0000256" key="49">
    <source>
        <dbReference type="PROSITE-ProRule" id="PRU01363"/>
    </source>
</evidence>
<comment type="catalytic activity">
    <reaction evidence="31">
        <text>(2E)-dodecenoyl-[ACP] + NADPH + H(+) = dodecanoyl-[ACP] + NADP(+)</text>
        <dbReference type="Rhea" id="RHEA:41880"/>
        <dbReference type="Rhea" id="RHEA-COMP:9643"/>
        <dbReference type="Rhea" id="RHEA-COMP:9644"/>
        <dbReference type="ChEBI" id="CHEBI:15378"/>
        <dbReference type="ChEBI" id="CHEBI:57783"/>
        <dbReference type="ChEBI" id="CHEBI:58349"/>
        <dbReference type="ChEBI" id="CHEBI:65264"/>
        <dbReference type="ChEBI" id="CHEBI:78472"/>
    </reaction>
    <physiologicalReaction direction="left-to-right" evidence="31">
        <dbReference type="Rhea" id="RHEA:41881"/>
    </physiologicalReaction>
</comment>
<dbReference type="Pfam" id="PF02801">
    <property type="entry name" value="Ketoacyl-synt_C"/>
    <property type="match status" value="1"/>
</dbReference>
<evidence type="ECO:0000256" key="41">
    <source>
        <dbReference type="ARBA" id="ARBA00049109"/>
    </source>
</evidence>
<dbReference type="InterPro" id="IPR014043">
    <property type="entry name" value="Acyl_transferase_dom"/>
</dbReference>
<dbReference type="InterPro" id="IPR049900">
    <property type="entry name" value="PKS_mFAS_DH"/>
</dbReference>
<proteinExistence type="predicted"/>
<evidence type="ECO:0000256" key="18">
    <source>
        <dbReference type="ARBA" id="ARBA00023442"/>
    </source>
</evidence>
<comment type="catalytic activity">
    <reaction evidence="22">
        <text>3-oxodecanoyl-[ACP] + NADPH + H(+) = (3R)-hydroxydecanoyl-[ACP] + NADP(+)</text>
        <dbReference type="Rhea" id="RHEA:41856"/>
        <dbReference type="Rhea" id="RHEA-COMP:9637"/>
        <dbReference type="Rhea" id="RHEA-COMP:9638"/>
        <dbReference type="ChEBI" id="CHEBI:15378"/>
        <dbReference type="ChEBI" id="CHEBI:57783"/>
        <dbReference type="ChEBI" id="CHEBI:58349"/>
        <dbReference type="ChEBI" id="CHEBI:78464"/>
        <dbReference type="ChEBI" id="CHEBI:78466"/>
    </reaction>
    <physiologicalReaction direction="left-to-right" evidence="22">
        <dbReference type="Rhea" id="RHEA:41857"/>
    </physiologicalReaction>
</comment>
<dbReference type="InterPro" id="IPR032821">
    <property type="entry name" value="PKS_assoc"/>
</dbReference>
<gene>
    <name evidence="53" type="ORF">M422DRAFT_76000</name>
</gene>
<evidence type="ECO:0000256" key="44">
    <source>
        <dbReference type="ARBA" id="ARBA00049414"/>
    </source>
</evidence>
<comment type="catalytic activity">
    <reaction evidence="15">
        <text>(3R)-hydroxyoctadecanoyl-[ACP] = (2E)-octadecenoyl-[ACP] + H2O</text>
        <dbReference type="Rhea" id="RHEA:41924"/>
        <dbReference type="Rhea" id="RHEA-COMP:9654"/>
        <dbReference type="Rhea" id="RHEA-COMP:9655"/>
        <dbReference type="ChEBI" id="CHEBI:15377"/>
        <dbReference type="ChEBI" id="CHEBI:78488"/>
        <dbReference type="ChEBI" id="CHEBI:78489"/>
    </reaction>
    <physiologicalReaction direction="left-to-right" evidence="15">
        <dbReference type="Rhea" id="RHEA:41925"/>
    </physiologicalReaction>
</comment>
<keyword evidence="2" id="KW-0596">Phosphopantetheine</keyword>
<dbReference type="Pfam" id="PF14765">
    <property type="entry name" value="PS-DH"/>
    <property type="match status" value="1"/>
</dbReference>
<comment type="catalytic activity">
    <reaction evidence="40">
        <text>(2E)-octadecenoyl-[ACP] + NADPH + H(+) = octadecanoyl-[ACP] + NADP(+)</text>
        <dbReference type="Rhea" id="RHEA:41928"/>
        <dbReference type="Rhea" id="RHEA-COMP:9655"/>
        <dbReference type="Rhea" id="RHEA-COMP:9656"/>
        <dbReference type="ChEBI" id="CHEBI:15378"/>
        <dbReference type="ChEBI" id="CHEBI:57783"/>
        <dbReference type="ChEBI" id="CHEBI:58349"/>
        <dbReference type="ChEBI" id="CHEBI:78489"/>
        <dbReference type="ChEBI" id="CHEBI:78495"/>
    </reaction>
    <physiologicalReaction direction="left-to-right" evidence="40">
        <dbReference type="Rhea" id="RHEA:41929"/>
    </physiologicalReaction>
</comment>
<evidence type="ECO:0000256" key="43">
    <source>
        <dbReference type="ARBA" id="ARBA00049263"/>
    </source>
</evidence>
<dbReference type="Pfam" id="PF00975">
    <property type="entry name" value="Thioesterase"/>
    <property type="match status" value="1"/>
</dbReference>
<evidence type="ECO:0000256" key="21">
    <source>
        <dbReference type="ARBA" id="ARBA00047400"/>
    </source>
</evidence>
<dbReference type="GO" id="GO:0141148">
    <property type="term" value="F:enoyl-[acyl-carrier-protein] reductase (NADPH) activity"/>
    <property type="evidence" value="ECO:0007669"/>
    <property type="project" value="UniProtKB-EC"/>
</dbReference>
<evidence type="ECO:0000256" key="24">
    <source>
        <dbReference type="ARBA" id="ARBA00047500"/>
    </source>
</evidence>